<feature type="region of interest" description="Disordered" evidence="2">
    <location>
        <begin position="603"/>
        <end position="633"/>
    </location>
</feature>
<feature type="region of interest" description="Disordered" evidence="2">
    <location>
        <begin position="1"/>
        <end position="105"/>
    </location>
</feature>
<sequence length="988" mass="107968">MPSTAEKSKPSQASPTGHPLPRRSSPQHSVTLQHHRLARDASRRINPGFVPSQEASPASPRRNSSGESQDTGQSDPKNWFDQSNQNPTATFDNSVMEVDPPFFQKESDFPHEEKLFPINRSLDPPQLTTVESSSAGDYRSVIDDLTVEIQRLKEELKRYKQPGPDMLRKEKLFEIKVHGLPQKKKRELEATLRDFAANLQTSPNTSSSQTRKKSSRRAAHDRGYSGSASLSKHASSSSGSNVRPTDSAYASMSIGAKSSGTNLNRPMAISKDANEEKVENYLRDIPEGLYPRHMIMTDKDRRKLVVRRLEHLFTGKLSGSRSKQKLATQAKQSEPLDGKSAEVPTLLDVRVHPVLPGQQSSGNSQEPAREAKIVPLEQSGHSGKKSRSRDNGSTSNSYGDRTESGGNGKSAASGGDPSPPTRPLPEQRPTRPRDLDPDRVQIPSENMDYIQHLGLTRPELLENEVRPDEEGWVYLNLLCNLAQLHMINVTPSFVRSAVSGMSTKFQLSADGQRIRWRGGTKGTKFSSDSSGYNSQKSPSTDDSDHLTRKSDKRQKIRQSTGQSGSSSKDTSKLGLNQSSSESFHYKPIFARRESSNCLTSADETLSSFGPAEESNLGESRWDMSGSGSSNRRKRRHDGAIIYYSGAPFCTDLSGDPSGDLSPALRMLSSSQNTEPSSQAVLSRFPVKRTASGSLIDHRPLSDRGQFLLSSSAMDIDGDDDVPSLTADDTDNSSDVELDLTWSSQKQYIELHSLEPSGLGGVLPDDHFVVVVTTKRPKQDVLPPKRSHQNPELEEYTDSIIRRLGTMSTSSPDLRATKSTPQIESRPFEIEYVSGGIKRLTAVPLPPPALFFSPLSTTYSSTEFSASEDAISTESSEELLSRRANPHQSDDYPDGVELSSGDEEGDDPEESHPDHNMYDVDAGSINQPLSIRGRISPPRRTSSAAAAASTAGDESKSPSVGRMLSREDSSVATAGGAESELSTSGEESE</sequence>
<feature type="region of interest" description="Disordered" evidence="2">
    <location>
        <begin position="516"/>
        <end position="578"/>
    </location>
</feature>
<feature type="compositionally biased region" description="Polar residues" evidence="2">
    <location>
        <begin position="523"/>
        <end position="540"/>
    </location>
</feature>
<feature type="compositionally biased region" description="Acidic residues" evidence="2">
    <location>
        <begin position="899"/>
        <end position="908"/>
    </location>
</feature>
<feature type="compositionally biased region" description="Polar residues" evidence="2">
    <location>
        <begin position="557"/>
        <end position="578"/>
    </location>
</feature>
<feature type="region of interest" description="Disordered" evidence="2">
    <location>
        <begin position="318"/>
        <end position="343"/>
    </location>
</feature>
<keyword evidence="4" id="KW-1185">Reference proteome</keyword>
<feature type="compositionally biased region" description="Low complexity" evidence="2">
    <location>
        <begin position="225"/>
        <end position="240"/>
    </location>
</feature>
<accession>A0A9P8W7E7</accession>
<evidence type="ECO:0000256" key="2">
    <source>
        <dbReference type="SAM" id="MobiDB-lite"/>
    </source>
</evidence>
<feature type="compositionally biased region" description="Low complexity" evidence="2">
    <location>
        <begin position="935"/>
        <end position="950"/>
    </location>
</feature>
<feature type="compositionally biased region" description="Polar residues" evidence="2">
    <location>
        <begin position="863"/>
        <end position="872"/>
    </location>
</feature>
<proteinExistence type="predicted"/>
<dbReference type="GO" id="GO:0006355">
    <property type="term" value="P:regulation of DNA-templated transcription"/>
    <property type="evidence" value="ECO:0007669"/>
    <property type="project" value="InterPro"/>
</dbReference>
<dbReference type="Pfam" id="PF09421">
    <property type="entry name" value="FRQ"/>
    <property type="match status" value="1"/>
</dbReference>
<dbReference type="EMBL" id="JAGPYM010000008">
    <property type="protein sequence ID" value="KAH6891289.1"/>
    <property type="molecule type" value="Genomic_DNA"/>
</dbReference>
<dbReference type="OrthoDB" id="2536795at2759"/>
<dbReference type="GO" id="GO:0005737">
    <property type="term" value="C:cytoplasm"/>
    <property type="evidence" value="ECO:0007669"/>
    <property type="project" value="InterPro"/>
</dbReference>
<reference evidence="3 4" key="1">
    <citation type="journal article" date="2021" name="Nat. Commun.">
        <title>Genetic determinants of endophytism in the Arabidopsis root mycobiome.</title>
        <authorList>
            <person name="Mesny F."/>
            <person name="Miyauchi S."/>
            <person name="Thiergart T."/>
            <person name="Pickel B."/>
            <person name="Atanasova L."/>
            <person name="Karlsson M."/>
            <person name="Huettel B."/>
            <person name="Barry K.W."/>
            <person name="Haridas S."/>
            <person name="Chen C."/>
            <person name="Bauer D."/>
            <person name="Andreopoulos W."/>
            <person name="Pangilinan J."/>
            <person name="LaButti K."/>
            <person name="Riley R."/>
            <person name="Lipzen A."/>
            <person name="Clum A."/>
            <person name="Drula E."/>
            <person name="Henrissat B."/>
            <person name="Kohler A."/>
            <person name="Grigoriev I.V."/>
            <person name="Martin F.M."/>
            <person name="Hacquard S."/>
        </authorList>
    </citation>
    <scope>NUCLEOTIDE SEQUENCE [LARGE SCALE GENOMIC DNA]</scope>
    <source>
        <strain evidence="3 4">MPI-CAGE-CH-0241</strain>
    </source>
</reference>
<feature type="region of interest" description="Disordered" evidence="2">
    <location>
        <begin position="863"/>
        <end position="988"/>
    </location>
</feature>
<organism evidence="3 4">
    <name type="scientific">Thelonectria olida</name>
    <dbReference type="NCBI Taxonomy" id="1576542"/>
    <lineage>
        <taxon>Eukaryota</taxon>
        <taxon>Fungi</taxon>
        <taxon>Dikarya</taxon>
        <taxon>Ascomycota</taxon>
        <taxon>Pezizomycotina</taxon>
        <taxon>Sordariomycetes</taxon>
        <taxon>Hypocreomycetidae</taxon>
        <taxon>Hypocreales</taxon>
        <taxon>Nectriaceae</taxon>
        <taxon>Thelonectria</taxon>
    </lineage>
</organism>
<protein>
    <submittedName>
        <fullName evidence="3">Frequency clock protein</fullName>
    </submittedName>
</protein>
<feature type="compositionally biased region" description="Polar residues" evidence="2">
    <location>
        <begin position="1"/>
        <end position="15"/>
    </location>
</feature>
<feature type="compositionally biased region" description="Polar residues" evidence="2">
    <location>
        <begin position="53"/>
        <end position="93"/>
    </location>
</feature>
<feature type="compositionally biased region" description="Basic and acidic residues" evidence="2">
    <location>
        <begin position="428"/>
        <end position="439"/>
    </location>
</feature>
<feature type="coiled-coil region" evidence="1">
    <location>
        <begin position="135"/>
        <end position="162"/>
    </location>
</feature>
<feature type="region of interest" description="Disordered" evidence="2">
    <location>
        <begin position="196"/>
        <end position="247"/>
    </location>
</feature>
<dbReference type="Proteomes" id="UP000777438">
    <property type="component" value="Unassembled WGS sequence"/>
</dbReference>
<evidence type="ECO:0000313" key="4">
    <source>
        <dbReference type="Proteomes" id="UP000777438"/>
    </source>
</evidence>
<comment type="caution">
    <text evidence="3">The sequence shown here is derived from an EMBL/GenBank/DDBJ whole genome shotgun (WGS) entry which is preliminary data.</text>
</comment>
<name>A0A9P8W7E7_9HYPO</name>
<feature type="compositionally biased region" description="Low complexity" evidence="2">
    <location>
        <begin position="974"/>
        <end position="988"/>
    </location>
</feature>
<dbReference type="GO" id="GO:0007623">
    <property type="term" value="P:circadian rhythm"/>
    <property type="evidence" value="ECO:0007669"/>
    <property type="project" value="InterPro"/>
</dbReference>
<evidence type="ECO:0000256" key="1">
    <source>
        <dbReference type="SAM" id="Coils"/>
    </source>
</evidence>
<gene>
    <name evidence="3" type="ORF">B0T10DRAFT_402489</name>
</gene>
<keyword evidence="1" id="KW-0175">Coiled coil</keyword>
<feature type="compositionally biased region" description="Polar residues" evidence="2">
    <location>
        <begin position="318"/>
        <end position="332"/>
    </location>
</feature>
<dbReference type="InterPro" id="IPR018554">
    <property type="entry name" value="FRQ"/>
</dbReference>
<dbReference type="GO" id="GO:0005634">
    <property type="term" value="C:nucleus"/>
    <property type="evidence" value="ECO:0007669"/>
    <property type="project" value="InterPro"/>
</dbReference>
<feature type="region of interest" description="Disordered" evidence="2">
    <location>
        <begin position="374"/>
        <end position="442"/>
    </location>
</feature>
<dbReference type="AlphaFoldDB" id="A0A9P8W7E7"/>
<evidence type="ECO:0000313" key="3">
    <source>
        <dbReference type="EMBL" id="KAH6891289.1"/>
    </source>
</evidence>